<comment type="caution">
    <text evidence="2">The sequence shown here is derived from an EMBL/GenBank/DDBJ whole genome shotgun (WGS) entry which is preliminary data.</text>
</comment>
<dbReference type="PROSITE" id="PS51257">
    <property type="entry name" value="PROKAR_LIPOPROTEIN"/>
    <property type="match status" value="1"/>
</dbReference>
<evidence type="ECO:0000313" key="3">
    <source>
        <dbReference type="Proteomes" id="UP001142175"/>
    </source>
</evidence>
<feature type="signal peptide" evidence="1">
    <location>
        <begin position="1"/>
        <end position="21"/>
    </location>
</feature>
<protein>
    <recommendedName>
        <fullName evidence="4">Lipocalin-like domain-containing protein</fullName>
    </recommendedName>
</protein>
<dbReference type="RefSeq" id="WP_258425056.1">
    <property type="nucleotide sequence ID" value="NZ_JANAEZ010000010.1"/>
</dbReference>
<keyword evidence="3" id="KW-1185">Reference proteome</keyword>
<dbReference type="EMBL" id="JANSUY010000025">
    <property type="protein sequence ID" value="MCR9017215.1"/>
    <property type="molecule type" value="Genomic_DNA"/>
</dbReference>
<dbReference type="Proteomes" id="UP001142175">
    <property type="component" value="Unassembled WGS sequence"/>
</dbReference>
<evidence type="ECO:0000256" key="1">
    <source>
        <dbReference type="SAM" id="SignalP"/>
    </source>
</evidence>
<reference evidence="2" key="1">
    <citation type="submission" date="2022-08" db="EMBL/GenBank/DDBJ databases">
        <authorList>
            <person name="Zhang D."/>
        </authorList>
    </citation>
    <scope>NUCLEOTIDE SEQUENCE</scope>
    <source>
        <strain evidence="2">XJ19-11</strain>
    </source>
</reference>
<gene>
    <name evidence="2" type="ORF">NU887_19425</name>
</gene>
<evidence type="ECO:0000313" key="2">
    <source>
        <dbReference type="EMBL" id="MCR9017215.1"/>
    </source>
</evidence>
<sequence>MQKQIFSFLLMALLAFGTFSCKEKDDPTPSKTPEELAIEELTNGSSQIWTVAGGGTVTRDGNSVTSTYQTFELTLAANSSSKTYSTINSGDLFDANGNWSFVTGGLDKLLFTGSKPAANNEISWTRTGDNLVLRFSIVAPGARQLGTTAVLGSYVFTLKKKP</sequence>
<keyword evidence="1" id="KW-0732">Signal</keyword>
<name>A0A9X2PEG2_9BACT</name>
<organism evidence="2 3">
    <name type="scientific">Aquiflexum gelatinilyticum</name>
    <dbReference type="NCBI Taxonomy" id="2961943"/>
    <lineage>
        <taxon>Bacteria</taxon>
        <taxon>Pseudomonadati</taxon>
        <taxon>Bacteroidota</taxon>
        <taxon>Cytophagia</taxon>
        <taxon>Cytophagales</taxon>
        <taxon>Cyclobacteriaceae</taxon>
        <taxon>Aquiflexum</taxon>
    </lineage>
</organism>
<proteinExistence type="predicted"/>
<feature type="chain" id="PRO_5040723359" description="Lipocalin-like domain-containing protein" evidence="1">
    <location>
        <begin position="22"/>
        <end position="162"/>
    </location>
</feature>
<accession>A0A9X2PEG2</accession>
<evidence type="ECO:0008006" key="4">
    <source>
        <dbReference type="Google" id="ProtNLM"/>
    </source>
</evidence>
<dbReference type="AlphaFoldDB" id="A0A9X2PEG2"/>